<dbReference type="InterPro" id="IPR022123">
    <property type="entry name" value="DUF3658"/>
</dbReference>
<protein>
    <submittedName>
        <fullName evidence="3">DUF1835 domain-containing protein</fullName>
    </submittedName>
</protein>
<dbReference type="RefSeq" id="WP_125638164.1">
    <property type="nucleotide sequence ID" value="NZ_JBHSSJ010000001.1"/>
</dbReference>
<dbReference type="EMBL" id="JBHSSJ010000001">
    <property type="protein sequence ID" value="MFC6274176.1"/>
    <property type="molecule type" value="Genomic_DNA"/>
</dbReference>
<dbReference type="Proteomes" id="UP001596191">
    <property type="component" value="Unassembled WGS sequence"/>
</dbReference>
<dbReference type="Pfam" id="PF12395">
    <property type="entry name" value="DUF3658"/>
    <property type="match status" value="1"/>
</dbReference>
<gene>
    <name evidence="3" type="ORF">ACFQET_01425</name>
</gene>
<dbReference type="Pfam" id="PF08874">
    <property type="entry name" value="DUF1835"/>
    <property type="match status" value="1"/>
</dbReference>
<reference evidence="4" key="1">
    <citation type="journal article" date="2019" name="Int. J. Syst. Evol. Microbiol.">
        <title>The Global Catalogue of Microorganisms (GCM) 10K type strain sequencing project: providing services to taxonomists for standard genome sequencing and annotation.</title>
        <authorList>
            <consortium name="The Broad Institute Genomics Platform"/>
            <consortium name="The Broad Institute Genome Sequencing Center for Infectious Disease"/>
            <person name="Wu L."/>
            <person name="Ma J."/>
        </authorList>
    </citation>
    <scope>NUCLEOTIDE SEQUENCE [LARGE SCALE GENOMIC DNA]</scope>
    <source>
        <strain evidence="4">CCM 8907</strain>
    </source>
</reference>
<organism evidence="3 4">
    <name type="scientific">Levilactobacillus tangyuanensis</name>
    <dbReference type="NCBI Taxonomy" id="2486021"/>
    <lineage>
        <taxon>Bacteria</taxon>
        <taxon>Bacillati</taxon>
        <taxon>Bacillota</taxon>
        <taxon>Bacilli</taxon>
        <taxon>Lactobacillales</taxon>
        <taxon>Lactobacillaceae</taxon>
        <taxon>Levilactobacillus</taxon>
    </lineage>
</organism>
<evidence type="ECO:0000259" key="1">
    <source>
        <dbReference type="Pfam" id="PF08874"/>
    </source>
</evidence>
<sequence length="233" mass="26278">MDVTFNESFANGLAMALKQPVLGLQWDLEIGDLTRLETFDPRAWTVQAAQSDESSAAALAKRVQQQRQQLDAAVERGESIRVWWCETAADQLGYWWLCDYLQAVPNLVKQVKLPLDRWVTTTSPVFQRFASLAEMDGDLAVTELDHAQAVTALQRQVMGRYWREIVQENAALRVSMNGVVIGVPVDFLDRLFAQRLRPGKSLTWILGQVLGALPVGLPEWWLHSRMSVVINSD</sequence>
<keyword evidence="4" id="KW-1185">Reference proteome</keyword>
<comment type="caution">
    <text evidence="3">The sequence shown here is derived from an EMBL/GenBank/DDBJ whole genome shotgun (WGS) entry which is preliminary data.</text>
</comment>
<accession>A0ABW1TJY2</accession>
<dbReference type="InterPro" id="IPR014973">
    <property type="entry name" value="DUF1835"/>
</dbReference>
<proteinExistence type="predicted"/>
<evidence type="ECO:0000259" key="2">
    <source>
        <dbReference type="Pfam" id="PF12395"/>
    </source>
</evidence>
<name>A0ABW1TJY2_9LACO</name>
<evidence type="ECO:0000313" key="3">
    <source>
        <dbReference type="EMBL" id="MFC6274176.1"/>
    </source>
</evidence>
<feature type="domain" description="DUF3658" evidence="2">
    <location>
        <begin position="144"/>
        <end position="231"/>
    </location>
</feature>
<evidence type="ECO:0000313" key="4">
    <source>
        <dbReference type="Proteomes" id="UP001596191"/>
    </source>
</evidence>
<feature type="domain" description="DUF1835" evidence="1">
    <location>
        <begin position="2"/>
        <end position="112"/>
    </location>
</feature>